<evidence type="ECO:0000313" key="3">
    <source>
        <dbReference type="Proteomes" id="UP001153620"/>
    </source>
</evidence>
<dbReference type="EMBL" id="OU895879">
    <property type="protein sequence ID" value="CAG9806677.1"/>
    <property type="molecule type" value="Genomic_DNA"/>
</dbReference>
<dbReference type="Proteomes" id="UP001153620">
    <property type="component" value="Chromosome 3"/>
</dbReference>
<dbReference type="InterPro" id="IPR013783">
    <property type="entry name" value="Ig-like_fold"/>
</dbReference>
<dbReference type="PANTHER" id="PTHR21261">
    <property type="entry name" value="BEAT PROTEIN"/>
    <property type="match status" value="1"/>
</dbReference>
<keyword evidence="3" id="KW-1185">Reference proteome</keyword>
<evidence type="ECO:0000313" key="2">
    <source>
        <dbReference type="EMBL" id="CAG9806677.1"/>
    </source>
</evidence>
<protein>
    <recommendedName>
        <fullName evidence="1">Ig-like domain-containing protein</fullName>
    </recommendedName>
</protein>
<dbReference type="SUPFAM" id="SSF48726">
    <property type="entry name" value="Immunoglobulin"/>
    <property type="match status" value="1"/>
</dbReference>
<dbReference type="InterPro" id="IPR007110">
    <property type="entry name" value="Ig-like_dom"/>
</dbReference>
<gene>
    <name evidence="2" type="ORF">CHIRRI_LOCUS9532</name>
</gene>
<feature type="domain" description="Ig-like" evidence="1">
    <location>
        <begin position="29"/>
        <end position="139"/>
    </location>
</feature>
<organism evidence="2 3">
    <name type="scientific">Chironomus riparius</name>
    <dbReference type="NCBI Taxonomy" id="315576"/>
    <lineage>
        <taxon>Eukaryota</taxon>
        <taxon>Metazoa</taxon>
        <taxon>Ecdysozoa</taxon>
        <taxon>Arthropoda</taxon>
        <taxon>Hexapoda</taxon>
        <taxon>Insecta</taxon>
        <taxon>Pterygota</taxon>
        <taxon>Neoptera</taxon>
        <taxon>Endopterygota</taxon>
        <taxon>Diptera</taxon>
        <taxon>Nematocera</taxon>
        <taxon>Chironomoidea</taxon>
        <taxon>Chironomidae</taxon>
        <taxon>Chironominae</taxon>
        <taxon>Chironomus</taxon>
    </lineage>
</organism>
<dbReference type="PANTHER" id="PTHR21261:SF5">
    <property type="entry name" value="BEATEN PATH VA, ISOFORM A-RELATED"/>
    <property type="match status" value="1"/>
</dbReference>
<dbReference type="FunFam" id="2.60.40.10:FF:000437">
    <property type="entry name" value="Beat-IIIc, isoform A"/>
    <property type="match status" value="1"/>
</dbReference>
<dbReference type="Gene3D" id="2.60.40.10">
    <property type="entry name" value="Immunoglobulins"/>
    <property type="match status" value="1"/>
</dbReference>
<proteinExistence type="predicted"/>
<dbReference type="OrthoDB" id="7375975at2759"/>
<sequence>MIADCFNIKGFLSLKSCCVLYILFGLLPPNTRTLHITNIVVPPFVDVRDVVMLSCSYNLGTQKLNSVKWYKNDKEFYRYSPLMPAQQQYMLFSVDGIHVASDHMCNEKFCTIHLDNLSGDTSGAYRCEVSGDAPEFKLTHETSNMTVVVLPQSDPKIEGIERNYYEGDFLFGNCTSDFSFPPPIMSWYINEQKADPSLLQPSQETIFDAYGFKLYQRSLEIRFRIDKRINPFITDGKIHMKCVAQMRQMPSQLRESNHILYVSSWDDLRNQKLINWRSSASQLQSLKNVFLILSIIICVSSKL</sequence>
<name>A0A9N9WRY0_9DIPT</name>
<evidence type="ECO:0000259" key="1">
    <source>
        <dbReference type="PROSITE" id="PS50835"/>
    </source>
</evidence>
<reference evidence="2" key="2">
    <citation type="submission" date="2022-10" db="EMBL/GenBank/DDBJ databases">
        <authorList>
            <consortium name="ENA_rothamsted_submissions"/>
            <consortium name="culmorum"/>
            <person name="King R."/>
        </authorList>
    </citation>
    <scope>NUCLEOTIDE SEQUENCE</scope>
</reference>
<reference evidence="2" key="1">
    <citation type="submission" date="2022-01" db="EMBL/GenBank/DDBJ databases">
        <authorList>
            <person name="King R."/>
        </authorList>
    </citation>
    <scope>NUCLEOTIDE SEQUENCE</scope>
</reference>
<dbReference type="PROSITE" id="PS50835">
    <property type="entry name" value="IG_LIKE"/>
    <property type="match status" value="1"/>
</dbReference>
<dbReference type="InterPro" id="IPR036179">
    <property type="entry name" value="Ig-like_dom_sf"/>
</dbReference>
<dbReference type="AlphaFoldDB" id="A0A9N9WRY0"/>
<accession>A0A9N9WRY0</accession>